<keyword evidence="5 10" id="KW-0678">Repressor</keyword>
<keyword evidence="8 10" id="KW-0539">Nucleus</keyword>
<protein>
    <recommendedName>
        <fullName evidence="10">Auxin-responsive protein</fullName>
    </recommendedName>
</protein>
<evidence type="ECO:0000313" key="13">
    <source>
        <dbReference type="EMBL" id="MQL85575.1"/>
    </source>
</evidence>
<comment type="similarity">
    <text evidence="3 10">Belongs to the Aux/IAA family.</text>
</comment>
<gene>
    <name evidence="13" type="ORF">Taro_018109</name>
</gene>
<comment type="subcellular location">
    <subcellularLocation>
        <location evidence="2 10">Nucleus</location>
    </subcellularLocation>
</comment>
<dbReference type="InterPro" id="IPR033389">
    <property type="entry name" value="AUX/IAA_dom"/>
</dbReference>
<feature type="compositionally biased region" description="Low complexity" evidence="11">
    <location>
        <begin position="35"/>
        <end position="45"/>
    </location>
</feature>
<organism evidence="13 14">
    <name type="scientific">Colocasia esculenta</name>
    <name type="common">Wild taro</name>
    <name type="synonym">Arum esculentum</name>
    <dbReference type="NCBI Taxonomy" id="4460"/>
    <lineage>
        <taxon>Eukaryota</taxon>
        <taxon>Viridiplantae</taxon>
        <taxon>Streptophyta</taxon>
        <taxon>Embryophyta</taxon>
        <taxon>Tracheophyta</taxon>
        <taxon>Spermatophyta</taxon>
        <taxon>Magnoliopsida</taxon>
        <taxon>Liliopsida</taxon>
        <taxon>Araceae</taxon>
        <taxon>Aroideae</taxon>
        <taxon>Colocasieae</taxon>
        <taxon>Colocasia</taxon>
    </lineage>
</organism>
<dbReference type="GO" id="GO:0009734">
    <property type="term" value="P:auxin-activated signaling pathway"/>
    <property type="evidence" value="ECO:0007669"/>
    <property type="project" value="UniProtKB-UniRule"/>
</dbReference>
<evidence type="ECO:0000256" key="1">
    <source>
        <dbReference type="ARBA" id="ARBA00002159"/>
    </source>
</evidence>
<keyword evidence="9 10" id="KW-0927">Auxin signaling pathway</keyword>
<comment type="function">
    <text evidence="1 10">Aux/IAA proteins are short-lived transcriptional factors that function as repressors of early auxin response genes at low auxin concentrations.</text>
</comment>
<comment type="subunit">
    <text evidence="4 10">Homodimers and heterodimers.</text>
</comment>
<evidence type="ECO:0000256" key="7">
    <source>
        <dbReference type="ARBA" id="ARBA00023163"/>
    </source>
</evidence>
<sequence>MGSEAEITELRLGPPVGSLEGSGCKSRKRVFSELGAGASSSTDETGGSEEEAWSSGEPAEKDSVVGWPPVCLYRQRSASAVAAAGTGKKRYVKVSMDGAPILRKVYLPACEGYADLTATVEGLFGIGGCERYTQIYEDKEGDWMLVGDVPWDMFMDACRRLRIMKNSS</sequence>
<evidence type="ECO:0000256" key="8">
    <source>
        <dbReference type="ARBA" id="ARBA00023242"/>
    </source>
</evidence>
<evidence type="ECO:0000256" key="5">
    <source>
        <dbReference type="ARBA" id="ARBA00022491"/>
    </source>
</evidence>
<dbReference type="GO" id="GO:0005634">
    <property type="term" value="C:nucleus"/>
    <property type="evidence" value="ECO:0007669"/>
    <property type="project" value="UniProtKB-SubCell"/>
</dbReference>
<keyword evidence="7 10" id="KW-0804">Transcription</keyword>
<dbReference type="Gene3D" id="3.10.20.90">
    <property type="entry name" value="Phosphatidylinositol 3-kinase Catalytic Subunit, Chain A, domain 1"/>
    <property type="match status" value="1"/>
</dbReference>
<dbReference type="InterPro" id="IPR003311">
    <property type="entry name" value="AUX_IAA"/>
</dbReference>
<evidence type="ECO:0000256" key="11">
    <source>
        <dbReference type="SAM" id="MobiDB-lite"/>
    </source>
</evidence>
<reference evidence="13" key="1">
    <citation type="submission" date="2017-07" db="EMBL/GenBank/DDBJ databases">
        <title>Taro Niue Genome Assembly and Annotation.</title>
        <authorList>
            <person name="Atibalentja N."/>
            <person name="Keating K."/>
            <person name="Fields C.J."/>
        </authorList>
    </citation>
    <scope>NUCLEOTIDE SEQUENCE</scope>
    <source>
        <strain evidence="13">Niue_2</strain>
        <tissue evidence="13">Leaf</tissue>
    </source>
</reference>
<evidence type="ECO:0000256" key="3">
    <source>
        <dbReference type="ARBA" id="ARBA00006728"/>
    </source>
</evidence>
<keyword evidence="14" id="KW-1185">Reference proteome</keyword>
<evidence type="ECO:0000256" key="6">
    <source>
        <dbReference type="ARBA" id="ARBA00023015"/>
    </source>
</evidence>
<name>A0A843UPW4_COLES</name>
<proteinExistence type="inferred from homology"/>
<feature type="domain" description="PB1" evidence="12">
    <location>
        <begin position="89"/>
        <end position="166"/>
    </location>
</feature>
<dbReference type="Pfam" id="PF02309">
    <property type="entry name" value="AUX_IAA"/>
    <property type="match status" value="2"/>
</dbReference>
<accession>A0A843UPW4</accession>
<dbReference type="InterPro" id="IPR053793">
    <property type="entry name" value="PB1-like"/>
</dbReference>
<dbReference type="Proteomes" id="UP000652761">
    <property type="component" value="Unassembled WGS sequence"/>
</dbReference>
<feature type="region of interest" description="Disordered" evidence="11">
    <location>
        <begin position="1"/>
        <end position="64"/>
    </location>
</feature>
<dbReference type="AlphaFoldDB" id="A0A843UPW4"/>
<dbReference type="EMBL" id="NMUH01000837">
    <property type="protein sequence ID" value="MQL85575.1"/>
    <property type="molecule type" value="Genomic_DNA"/>
</dbReference>
<dbReference type="SUPFAM" id="SSF54277">
    <property type="entry name" value="CAD &amp; PB1 domains"/>
    <property type="match status" value="1"/>
</dbReference>
<dbReference type="PANTHER" id="PTHR31734:SF87">
    <property type="entry name" value="AUXIN-RESPONSIVE PROTEIN IAA5"/>
    <property type="match status" value="1"/>
</dbReference>
<keyword evidence="6 10" id="KW-0805">Transcription regulation</keyword>
<comment type="caution">
    <text evidence="13">The sequence shown here is derived from an EMBL/GenBank/DDBJ whole genome shotgun (WGS) entry which is preliminary data.</text>
</comment>
<dbReference type="PANTHER" id="PTHR31734">
    <property type="entry name" value="AUXIN-RESPONSIVE PROTEIN IAA17"/>
    <property type="match status" value="1"/>
</dbReference>
<evidence type="ECO:0000259" key="12">
    <source>
        <dbReference type="PROSITE" id="PS51745"/>
    </source>
</evidence>
<dbReference type="GO" id="GO:0006355">
    <property type="term" value="P:regulation of DNA-templated transcription"/>
    <property type="evidence" value="ECO:0007669"/>
    <property type="project" value="InterPro"/>
</dbReference>
<dbReference type="PROSITE" id="PS51745">
    <property type="entry name" value="PB1"/>
    <property type="match status" value="1"/>
</dbReference>
<evidence type="ECO:0000256" key="2">
    <source>
        <dbReference type="ARBA" id="ARBA00004123"/>
    </source>
</evidence>
<evidence type="ECO:0000256" key="10">
    <source>
        <dbReference type="RuleBase" id="RU004549"/>
    </source>
</evidence>
<evidence type="ECO:0000256" key="4">
    <source>
        <dbReference type="ARBA" id="ARBA00011726"/>
    </source>
</evidence>
<dbReference type="OrthoDB" id="7848332at2759"/>
<evidence type="ECO:0000313" key="14">
    <source>
        <dbReference type="Proteomes" id="UP000652761"/>
    </source>
</evidence>
<evidence type="ECO:0000256" key="9">
    <source>
        <dbReference type="ARBA" id="ARBA00023294"/>
    </source>
</evidence>